<comment type="caution">
    <text evidence="8">The sequence shown here is derived from an EMBL/GenBank/DDBJ whole genome shotgun (WGS) entry which is preliminary data.</text>
</comment>
<accession>A0A0L6U8X0</accession>
<dbReference type="GO" id="GO:0006535">
    <property type="term" value="P:cysteine biosynthetic process from serine"/>
    <property type="evidence" value="ECO:0007669"/>
    <property type="project" value="InterPro"/>
</dbReference>
<evidence type="ECO:0000256" key="1">
    <source>
        <dbReference type="ARBA" id="ARBA00001933"/>
    </source>
</evidence>
<dbReference type="Pfam" id="PF00291">
    <property type="entry name" value="PALP"/>
    <property type="match status" value="1"/>
</dbReference>
<comment type="cofactor">
    <cofactor evidence="1">
        <name>pyridoxal 5'-phosphate</name>
        <dbReference type="ChEBI" id="CHEBI:597326"/>
    </cofactor>
</comment>
<name>A0A0L6U8X0_9BASI</name>
<organism evidence="8 9">
    <name type="scientific">Puccinia sorghi</name>
    <dbReference type="NCBI Taxonomy" id="27349"/>
    <lineage>
        <taxon>Eukaryota</taxon>
        <taxon>Fungi</taxon>
        <taxon>Dikarya</taxon>
        <taxon>Basidiomycota</taxon>
        <taxon>Pucciniomycotina</taxon>
        <taxon>Pucciniomycetes</taxon>
        <taxon>Pucciniales</taxon>
        <taxon>Pucciniaceae</taxon>
        <taxon>Puccinia</taxon>
    </lineage>
</organism>
<dbReference type="InterPro" id="IPR001216">
    <property type="entry name" value="P-phosphate_BS"/>
</dbReference>
<dbReference type="PROSITE" id="PS00901">
    <property type="entry name" value="CYS_SYNTHASE"/>
    <property type="match status" value="1"/>
</dbReference>
<evidence type="ECO:0000313" key="8">
    <source>
        <dbReference type="EMBL" id="KNZ44737.1"/>
    </source>
</evidence>
<sequence>MAAGQTVLDGNTSTASQLAVPCTCRTRALVDTKKEAGEDPIIPRIDNSVLTISDSVLNCIGATPLVRLDRLAKKYNLKCNLLAKLEYYNAGGSVKDRIALRMIVEAEREGILTPGKSVIIEPTSGNTGIGLALAAAVKDYRCIIVMPQKMSREKINMMKALGTEIIRTPTEVAYDSPESHLSVAARLEKAIPGAVILNQYRNRFNPQTHFDTTGLEIIQAIQNTPSTESRPSSGIVDLFIAGAGTGGTISGVSRRLKKHYGPTAVKSIAVDPIGSILAKPASLNEGGVQNYQTEGTGYDFEPEVLDYSVVDQWVKVSDQEAFRTLRETLKLEGTLCGGSSGQALFAALNYLKPADPTLAGSAPGEGWENYGKQSHVNVVVLCADSIRNYITKDWLVEGTEDSETTEAALLAQVHKNHP</sequence>
<dbReference type="EMBL" id="LAVV01014470">
    <property type="protein sequence ID" value="KNZ44737.1"/>
    <property type="molecule type" value="Genomic_DNA"/>
</dbReference>
<dbReference type="Proteomes" id="UP000037035">
    <property type="component" value="Unassembled WGS sequence"/>
</dbReference>
<evidence type="ECO:0000256" key="5">
    <source>
        <dbReference type="ARBA" id="ARBA00022898"/>
    </source>
</evidence>
<comment type="similarity">
    <text evidence="3">Belongs to the cysteine synthase/cystathionine beta-synthase family.</text>
</comment>
<dbReference type="FunFam" id="3.40.50.1100:FF:000003">
    <property type="entry name" value="Cystathionine beta-synthase"/>
    <property type="match status" value="1"/>
</dbReference>
<gene>
    <name evidence="8" type="ORF">VP01_887g7</name>
</gene>
<evidence type="ECO:0000256" key="2">
    <source>
        <dbReference type="ARBA" id="ARBA00005003"/>
    </source>
</evidence>
<evidence type="ECO:0000259" key="7">
    <source>
        <dbReference type="Pfam" id="PF00291"/>
    </source>
</evidence>
<dbReference type="GO" id="GO:0004122">
    <property type="term" value="F:cystathionine beta-synthase activity"/>
    <property type="evidence" value="ECO:0007669"/>
    <property type="project" value="UniProtKB-EC"/>
</dbReference>
<dbReference type="CDD" id="cd01561">
    <property type="entry name" value="CBS_like"/>
    <property type="match status" value="1"/>
</dbReference>
<evidence type="ECO:0000256" key="4">
    <source>
        <dbReference type="ARBA" id="ARBA00012041"/>
    </source>
</evidence>
<dbReference type="FunFam" id="3.40.50.1100:FF:000118">
    <property type="entry name" value="Related to CYS4-cystathionine beta-synthase"/>
    <property type="match status" value="1"/>
</dbReference>
<dbReference type="InterPro" id="IPR001926">
    <property type="entry name" value="TrpB-like_PALP"/>
</dbReference>
<dbReference type="VEuPathDB" id="FungiDB:VP01_887g7"/>
<evidence type="ECO:0000256" key="6">
    <source>
        <dbReference type="ARBA" id="ARBA00047490"/>
    </source>
</evidence>
<keyword evidence="5" id="KW-0663">Pyridoxal phosphate</keyword>
<comment type="catalytic activity">
    <reaction evidence="6">
        <text>L-homocysteine + L-serine = L,L-cystathionine + H2O</text>
        <dbReference type="Rhea" id="RHEA:10112"/>
        <dbReference type="ChEBI" id="CHEBI:15377"/>
        <dbReference type="ChEBI" id="CHEBI:33384"/>
        <dbReference type="ChEBI" id="CHEBI:58161"/>
        <dbReference type="ChEBI" id="CHEBI:58199"/>
        <dbReference type="EC" id="4.2.1.22"/>
    </reaction>
</comment>
<protein>
    <recommendedName>
        <fullName evidence="4">cystathionine beta-synthase</fullName>
        <ecNumber evidence="4">4.2.1.22</ecNumber>
    </recommendedName>
</protein>
<keyword evidence="9" id="KW-1185">Reference proteome</keyword>
<evidence type="ECO:0000256" key="3">
    <source>
        <dbReference type="ARBA" id="ARBA00007103"/>
    </source>
</evidence>
<dbReference type="Gene3D" id="3.40.50.1100">
    <property type="match status" value="2"/>
</dbReference>
<reference evidence="8 9" key="1">
    <citation type="submission" date="2015-08" db="EMBL/GenBank/DDBJ databases">
        <title>Next Generation Sequencing and Analysis of the Genome of Puccinia sorghi L Schw, the Causal Agent of Maize Common Rust.</title>
        <authorList>
            <person name="Rochi L."/>
            <person name="Burguener G."/>
            <person name="Darino M."/>
            <person name="Turjanski A."/>
            <person name="Kreff E."/>
            <person name="Dieguez M.J."/>
            <person name="Sacco F."/>
        </authorList>
    </citation>
    <scope>NUCLEOTIDE SEQUENCE [LARGE SCALE GENOMIC DNA]</scope>
    <source>
        <strain evidence="8 9">RO10H11247</strain>
    </source>
</reference>
<dbReference type="OrthoDB" id="10259545at2759"/>
<dbReference type="InterPro" id="IPR050214">
    <property type="entry name" value="Cys_Synth/Cystath_Beta-Synth"/>
</dbReference>
<dbReference type="SUPFAM" id="SSF53686">
    <property type="entry name" value="Tryptophan synthase beta subunit-like PLP-dependent enzymes"/>
    <property type="match status" value="1"/>
</dbReference>
<dbReference type="EC" id="4.2.1.22" evidence="4"/>
<dbReference type="STRING" id="27349.A0A0L6U8X0"/>
<evidence type="ECO:0000313" key="9">
    <source>
        <dbReference type="Proteomes" id="UP000037035"/>
    </source>
</evidence>
<proteinExistence type="inferred from homology"/>
<comment type="pathway">
    <text evidence="2">Amino-acid biosynthesis; L-cysteine biosynthesis; L-cysteine from L-homocysteine and L-serine: step 1/2.</text>
</comment>
<dbReference type="AlphaFoldDB" id="A0A0L6U8X0"/>
<dbReference type="PANTHER" id="PTHR10314">
    <property type="entry name" value="CYSTATHIONINE BETA-SYNTHASE"/>
    <property type="match status" value="1"/>
</dbReference>
<dbReference type="InterPro" id="IPR036052">
    <property type="entry name" value="TrpB-like_PALP_sf"/>
</dbReference>
<feature type="domain" description="Tryptophan synthase beta chain-like PALP" evidence="7">
    <location>
        <begin position="58"/>
        <end position="349"/>
    </location>
</feature>